<proteinExistence type="predicted"/>
<dbReference type="AlphaFoldDB" id="A0AAF0E340"/>
<evidence type="ECO:0000256" key="1">
    <source>
        <dbReference type="ARBA" id="ARBA00020570"/>
    </source>
</evidence>
<keyword evidence="2" id="KW-1015">Disulfide bond</keyword>
<reference evidence="4" key="1">
    <citation type="submission" date="2023-03" db="EMBL/GenBank/DDBJ databases">
        <title>Mating type loci evolution in Malassezia.</title>
        <authorList>
            <person name="Coelho M.A."/>
        </authorList>
    </citation>
    <scope>NUCLEOTIDE SEQUENCE</scope>
    <source>
        <strain evidence="4">CBS 10434</strain>
    </source>
</reference>
<dbReference type="CDD" id="cd02947">
    <property type="entry name" value="TRX_family"/>
    <property type="match status" value="1"/>
</dbReference>
<dbReference type="GO" id="GO:0015035">
    <property type="term" value="F:protein-disulfide reductase activity"/>
    <property type="evidence" value="ECO:0007669"/>
    <property type="project" value="InterPro"/>
</dbReference>
<dbReference type="Pfam" id="PF00085">
    <property type="entry name" value="Thioredoxin"/>
    <property type="match status" value="1"/>
</dbReference>
<name>A0AAF0E340_9BASI</name>
<sequence>MADSLAHKPERVAYVFLTNYTMGVQVITSYDQFKQVTGGSKVVVIDFWATWCGPCKMIGPVFEKISDTPAGDKIGFYKVDVDEQSQIAQEVGIRAMPTFVFFKDGQKIDTIVGADPAKLQAAITQHSA</sequence>
<keyword evidence="5" id="KW-1185">Reference proteome</keyword>
<evidence type="ECO:0000313" key="5">
    <source>
        <dbReference type="Proteomes" id="UP001220961"/>
    </source>
</evidence>
<dbReference type="EMBL" id="CP119908">
    <property type="protein sequence ID" value="WFD18065.1"/>
    <property type="molecule type" value="Genomic_DNA"/>
</dbReference>
<feature type="domain" description="Thioredoxin" evidence="3">
    <location>
        <begin position="7"/>
        <end position="128"/>
    </location>
</feature>
<organism evidence="4 5">
    <name type="scientific">Malassezia caprae</name>
    <dbReference type="NCBI Taxonomy" id="1381934"/>
    <lineage>
        <taxon>Eukaryota</taxon>
        <taxon>Fungi</taxon>
        <taxon>Dikarya</taxon>
        <taxon>Basidiomycota</taxon>
        <taxon>Ustilaginomycotina</taxon>
        <taxon>Malasseziomycetes</taxon>
        <taxon>Malasseziales</taxon>
        <taxon>Malasseziaceae</taxon>
        <taxon>Malassezia</taxon>
    </lineage>
</organism>
<evidence type="ECO:0000313" key="4">
    <source>
        <dbReference type="EMBL" id="WFD18065.1"/>
    </source>
</evidence>
<evidence type="ECO:0000256" key="2">
    <source>
        <dbReference type="ARBA" id="ARBA00023157"/>
    </source>
</evidence>
<dbReference type="InterPro" id="IPR036249">
    <property type="entry name" value="Thioredoxin-like_sf"/>
</dbReference>
<dbReference type="PANTHER" id="PTHR46115">
    <property type="entry name" value="THIOREDOXIN-LIKE PROTEIN 1"/>
    <property type="match status" value="1"/>
</dbReference>
<protein>
    <recommendedName>
        <fullName evidence="1">Thioredoxin</fullName>
    </recommendedName>
</protein>
<dbReference type="Gene3D" id="3.40.30.10">
    <property type="entry name" value="Glutaredoxin"/>
    <property type="match status" value="1"/>
</dbReference>
<gene>
    <name evidence="4" type="ORF">MCAP1_000277</name>
</gene>
<dbReference type="PROSITE" id="PS51352">
    <property type="entry name" value="THIOREDOXIN_2"/>
    <property type="match status" value="1"/>
</dbReference>
<dbReference type="InterPro" id="IPR013766">
    <property type="entry name" value="Thioredoxin_domain"/>
</dbReference>
<accession>A0AAF0E340</accession>
<dbReference type="FunFam" id="3.40.30.10:FF:000245">
    <property type="entry name" value="Thioredoxin"/>
    <property type="match status" value="1"/>
</dbReference>
<dbReference type="InterPro" id="IPR005746">
    <property type="entry name" value="Thioredoxin"/>
</dbReference>
<evidence type="ECO:0000259" key="3">
    <source>
        <dbReference type="PROSITE" id="PS51352"/>
    </source>
</evidence>
<dbReference type="Proteomes" id="UP001220961">
    <property type="component" value="Chromosome 1"/>
</dbReference>
<dbReference type="SUPFAM" id="SSF52833">
    <property type="entry name" value="Thioredoxin-like"/>
    <property type="match status" value="1"/>
</dbReference>
<dbReference type="InterPro" id="IPR017937">
    <property type="entry name" value="Thioredoxin_CS"/>
</dbReference>
<dbReference type="NCBIfam" id="TIGR01068">
    <property type="entry name" value="thioredoxin"/>
    <property type="match status" value="1"/>
</dbReference>
<dbReference type="PROSITE" id="PS00194">
    <property type="entry name" value="THIOREDOXIN_1"/>
    <property type="match status" value="1"/>
</dbReference>
<dbReference type="PRINTS" id="PR00421">
    <property type="entry name" value="THIOREDOXIN"/>
</dbReference>